<dbReference type="InterPro" id="IPR039808">
    <property type="entry name" value="Cadherin"/>
</dbReference>
<comment type="subcellular location">
    <subcellularLocation>
        <location evidence="1">Membrane</location>
        <topology evidence="1">Single-pass membrane protein</topology>
    </subcellularLocation>
</comment>
<keyword evidence="4" id="KW-0677">Repeat</keyword>
<dbReference type="GO" id="GO:0016477">
    <property type="term" value="P:cell migration"/>
    <property type="evidence" value="ECO:0007669"/>
    <property type="project" value="TreeGrafter"/>
</dbReference>
<dbReference type="GO" id="GO:0034332">
    <property type="term" value="P:adherens junction organization"/>
    <property type="evidence" value="ECO:0007669"/>
    <property type="project" value="TreeGrafter"/>
</dbReference>
<evidence type="ECO:0000256" key="6">
    <source>
        <dbReference type="ARBA" id="ARBA00022989"/>
    </source>
</evidence>
<evidence type="ECO:0000256" key="1">
    <source>
        <dbReference type="ARBA" id="ARBA00004167"/>
    </source>
</evidence>
<evidence type="ECO:0000259" key="10">
    <source>
        <dbReference type="PROSITE" id="PS50268"/>
    </source>
</evidence>
<dbReference type="SUPFAM" id="SSF53300">
    <property type="entry name" value="vWA-like"/>
    <property type="match status" value="1"/>
</dbReference>
<evidence type="ECO:0000256" key="8">
    <source>
        <dbReference type="PROSITE-ProRule" id="PRU00043"/>
    </source>
</evidence>
<feature type="transmembrane region" description="Helical" evidence="9">
    <location>
        <begin position="877"/>
        <end position="906"/>
    </location>
</feature>
<reference evidence="12" key="1">
    <citation type="submission" date="2025-08" db="UniProtKB">
        <authorList>
            <consortium name="RefSeq"/>
        </authorList>
    </citation>
    <scope>IDENTIFICATION</scope>
    <source>
        <tissue evidence="12">Whole sample</tissue>
    </source>
</reference>
<dbReference type="Gene3D" id="2.60.40.60">
    <property type="entry name" value="Cadherins"/>
    <property type="match status" value="1"/>
</dbReference>
<keyword evidence="11" id="KW-1185">Reference proteome</keyword>
<dbReference type="GO" id="GO:0016342">
    <property type="term" value="C:catenin complex"/>
    <property type="evidence" value="ECO:0007669"/>
    <property type="project" value="TreeGrafter"/>
</dbReference>
<keyword evidence="2 9" id="KW-0812">Transmembrane</keyword>
<dbReference type="PROSITE" id="PS50268">
    <property type="entry name" value="CADHERIN_2"/>
    <property type="match status" value="2"/>
</dbReference>
<dbReference type="PANTHER" id="PTHR24027">
    <property type="entry name" value="CADHERIN-23"/>
    <property type="match status" value="1"/>
</dbReference>
<protein>
    <submittedName>
        <fullName evidence="12">Uncharacterized protein LOC111104016</fullName>
    </submittedName>
</protein>
<evidence type="ECO:0000256" key="4">
    <source>
        <dbReference type="ARBA" id="ARBA00022737"/>
    </source>
</evidence>
<dbReference type="PANTHER" id="PTHR24027:SF422">
    <property type="entry name" value="CADHERIN DOMAIN-CONTAINING PROTEIN"/>
    <property type="match status" value="1"/>
</dbReference>
<feature type="domain" description="Cadherin" evidence="10">
    <location>
        <begin position="771"/>
        <end position="874"/>
    </location>
</feature>
<dbReference type="GO" id="GO:0000902">
    <property type="term" value="P:cell morphogenesis"/>
    <property type="evidence" value="ECO:0007669"/>
    <property type="project" value="TreeGrafter"/>
</dbReference>
<proteinExistence type="predicted"/>
<dbReference type="AlphaFoldDB" id="A0A8B8AT69"/>
<dbReference type="RefSeq" id="XP_022293419.1">
    <property type="nucleotide sequence ID" value="XM_022437711.1"/>
</dbReference>
<feature type="domain" description="Cadherin" evidence="10">
    <location>
        <begin position="365"/>
        <end position="459"/>
    </location>
</feature>
<dbReference type="GeneID" id="111104016"/>
<dbReference type="InterPro" id="IPR002126">
    <property type="entry name" value="Cadherin-like_dom"/>
</dbReference>
<evidence type="ECO:0000256" key="7">
    <source>
        <dbReference type="ARBA" id="ARBA00023136"/>
    </source>
</evidence>
<dbReference type="GO" id="GO:0044331">
    <property type="term" value="P:cell-cell adhesion mediated by cadherin"/>
    <property type="evidence" value="ECO:0007669"/>
    <property type="project" value="TreeGrafter"/>
</dbReference>
<evidence type="ECO:0000256" key="2">
    <source>
        <dbReference type="ARBA" id="ARBA00022692"/>
    </source>
</evidence>
<dbReference type="InterPro" id="IPR015919">
    <property type="entry name" value="Cadherin-like_sf"/>
</dbReference>
<dbReference type="CDD" id="cd11304">
    <property type="entry name" value="Cadherin_repeat"/>
    <property type="match status" value="1"/>
</dbReference>
<evidence type="ECO:0000313" key="12">
    <source>
        <dbReference type="RefSeq" id="XP_022293419.1"/>
    </source>
</evidence>
<keyword evidence="5 8" id="KW-0106">Calcium</keyword>
<dbReference type="Gene3D" id="3.40.50.410">
    <property type="entry name" value="von Willebrand factor, type A domain"/>
    <property type="match status" value="1"/>
</dbReference>
<dbReference type="GO" id="GO:0005509">
    <property type="term" value="F:calcium ion binding"/>
    <property type="evidence" value="ECO:0007669"/>
    <property type="project" value="UniProtKB-UniRule"/>
</dbReference>
<dbReference type="InterPro" id="IPR036465">
    <property type="entry name" value="vWFA_dom_sf"/>
</dbReference>
<dbReference type="GO" id="GO:0007043">
    <property type="term" value="P:cell-cell junction assembly"/>
    <property type="evidence" value="ECO:0007669"/>
    <property type="project" value="TreeGrafter"/>
</dbReference>
<dbReference type="GO" id="GO:0007156">
    <property type="term" value="P:homophilic cell adhesion via plasma membrane adhesion molecules"/>
    <property type="evidence" value="ECO:0007669"/>
    <property type="project" value="InterPro"/>
</dbReference>
<dbReference type="GO" id="GO:0005912">
    <property type="term" value="C:adherens junction"/>
    <property type="evidence" value="ECO:0007669"/>
    <property type="project" value="TreeGrafter"/>
</dbReference>
<evidence type="ECO:0000256" key="5">
    <source>
        <dbReference type="ARBA" id="ARBA00022837"/>
    </source>
</evidence>
<gene>
    <name evidence="12" type="primary">LOC111104016</name>
</gene>
<dbReference type="GO" id="GO:0016339">
    <property type="term" value="P:calcium-dependent cell-cell adhesion via plasma membrane cell adhesion molecules"/>
    <property type="evidence" value="ECO:0007669"/>
    <property type="project" value="TreeGrafter"/>
</dbReference>
<keyword evidence="3" id="KW-0732">Signal</keyword>
<keyword evidence="7 9" id="KW-0472">Membrane</keyword>
<evidence type="ECO:0000256" key="9">
    <source>
        <dbReference type="SAM" id="Phobius"/>
    </source>
</evidence>
<keyword evidence="6 9" id="KW-1133">Transmembrane helix</keyword>
<dbReference type="KEGG" id="cvn:111104016"/>
<accession>A0A8B8AT69</accession>
<dbReference type="GO" id="GO:0045296">
    <property type="term" value="F:cadherin binding"/>
    <property type="evidence" value="ECO:0007669"/>
    <property type="project" value="TreeGrafter"/>
</dbReference>
<evidence type="ECO:0000313" key="11">
    <source>
        <dbReference type="Proteomes" id="UP000694844"/>
    </source>
</evidence>
<evidence type="ECO:0000256" key="3">
    <source>
        <dbReference type="ARBA" id="ARBA00022729"/>
    </source>
</evidence>
<dbReference type="Proteomes" id="UP000694844">
    <property type="component" value="Chromosome 7"/>
</dbReference>
<organism evidence="11 12">
    <name type="scientific">Crassostrea virginica</name>
    <name type="common">Eastern oyster</name>
    <dbReference type="NCBI Taxonomy" id="6565"/>
    <lineage>
        <taxon>Eukaryota</taxon>
        <taxon>Metazoa</taxon>
        <taxon>Spiralia</taxon>
        <taxon>Lophotrochozoa</taxon>
        <taxon>Mollusca</taxon>
        <taxon>Bivalvia</taxon>
        <taxon>Autobranchia</taxon>
        <taxon>Pteriomorphia</taxon>
        <taxon>Ostreida</taxon>
        <taxon>Ostreoidea</taxon>
        <taxon>Ostreidae</taxon>
        <taxon>Crassostrea</taxon>
    </lineage>
</organism>
<dbReference type="SUPFAM" id="SSF49313">
    <property type="entry name" value="Cadherin-like"/>
    <property type="match status" value="1"/>
</dbReference>
<sequence>MEINLMKSTLVIFLLIVAVFGYCGVHQSLDIVIVYNLNVSQADFYDQISFITRHADLLYLHADHTNIAGIGLNDSAHYGWGLRDYFTSTNISMKMNNITTGVGNGTSDLAPAIDMAWNNILSKNLRSGSTPWLFVITDTSYMSSTTSLDAVKAAGIKVGFLTTLWASQYTSYASDSRYIVDGMSWNSKTSYATNIASIFCPSYCENFVFYYDLPSSMNVIADNNSDVAYYLSSTDKAYSIHCCGSLSSMEYKATTSGTIMLQIWRSYTLAYQTTISISAGTQTYTFSPKVALLANETIGWYSPGVNPIGKTTNCTGDLCPKYTRQANKMGTLATGSDFAWYTASYLPDTAFAVKFNVVNTTEPTFTQSSPVYISENTVVGTSVAVVSLTHDDGGDLIVYPPSSPYFDYNSTSGLISLISPLPVTNVETPYFLAMVVYDSCFNTASVVVNITTFSEPPIFQNLPTEVELGDDVTEETLLIVVNVTDPNSDSFSCVQTSVLPDTTYFRLVDYTNGNCENFVFYYDLPSSMNVIADNNSDVAYYLSNTDKAYSIHCCGALSSIEYKATTSGTIMLQIWRSDTLAYQTTVSISAGANTFTFSDKIAIQRADIIGWYSFGVNPIGKATNCSGVMCPRDTQQLTNTMGSMAVGAYLYSYTVTPLLDTAFAIKFNVVNRTVPTFSQSSPVYISENTVVGTSVAVVSLTYDVGEELMIMPSSPYFDYNSTSGLISLIYPLPVTNTETTYVLAMDVLDSCFNSASVVINITTFSEPLTFQNLPTEVELGDDVTEERLLIVINVTDPNSDSFSCVKTSVLPDTTYFRLDDYTNGTAAVYLNAGSELDFRTTEEYKIFITCTGSSPLESVLTVRILDKSVTTPYTVPAWAAGAIVVSVGSVGVVIAMVCFLIVVILATTDEAEVLPPVEEDESAKKVDDAAQMYKNVNKKEKYREGYGEF</sequence>
<dbReference type="OrthoDB" id="6137429at2759"/>
<name>A0A8B8AT69_CRAVI</name>
<dbReference type="GO" id="GO:0008013">
    <property type="term" value="F:beta-catenin binding"/>
    <property type="evidence" value="ECO:0007669"/>
    <property type="project" value="TreeGrafter"/>
</dbReference>